<feature type="transmembrane region" description="Helical" evidence="6">
    <location>
        <begin position="108"/>
        <end position="128"/>
    </location>
</feature>
<organism evidence="8 9">
    <name type="scientific">Exiguobacterium indicum</name>
    <dbReference type="NCBI Taxonomy" id="296995"/>
    <lineage>
        <taxon>Bacteria</taxon>
        <taxon>Bacillati</taxon>
        <taxon>Bacillota</taxon>
        <taxon>Bacilli</taxon>
        <taxon>Bacillales</taxon>
        <taxon>Bacillales Family XII. Incertae Sedis</taxon>
        <taxon>Exiguobacterium</taxon>
    </lineage>
</organism>
<keyword evidence="2" id="KW-1003">Cell membrane</keyword>
<evidence type="ECO:0000256" key="4">
    <source>
        <dbReference type="ARBA" id="ARBA00022989"/>
    </source>
</evidence>
<reference evidence="8 9" key="1">
    <citation type="journal article" date="2015" name="Int. J. Syst. Evol. Microbiol.">
        <title>Exiguobacterium enclense sp. nov., isolated from sediment.</title>
        <authorList>
            <person name="Dastager S.G."/>
            <person name="Mawlankar R."/>
            <person name="Sonalkar V.V."/>
            <person name="Thorat M.N."/>
            <person name="Mual P."/>
            <person name="Verma A."/>
            <person name="Krishnamurthi S."/>
            <person name="Tang S.K."/>
            <person name="Li W.J."/>
        </authorList>
    </citation>
    <scope>NUCLEOTIDE SEQUENCE [LARGE SCALE GENOMIC DNA]</scope>
    <source>
        <strain evidence="8 9">NIO-1109</strain>
    </source>
</reference>
<dbReference type="OrthoDB" id="1758221at2"/>
<dbReference type="Pfam" id="PF02588">
    <property type="entry name" value="YitT_membrane"/>
    <property type="match status" value="1"/>
</dbReference>
<dbReference type="PANTHER" id="PTHR33545">
    <property type="entry name" value="UPF0750 MEMBRANE PROTEIN YITT-RELATED"/>
    <property type="match status" value="1"/>
</dbReference>
<feature type="transmembrane region" description="Helical" evidence="6">
    <location>
        <begin position="176"/>
        <end position="196"/>
    </location>
</feature>
<feature type="transmembrane region" description="Helical" evidence="6">
    <location>
        <begin position="149"/>
        <end position="170"/>
    </location>
</feature>
<feature type="domain" description="DUF2179" evidence="7">
    <location>
        <begin position="222"/>
        <end position="276"/>
    </location>
</feature>
<protein>
    <recommendedName>
        <fullName evidence="7">DUF2179 domain-containing protein</fullName>
    </recommendedName>
</protein>
<dbReference type="PANTHER" id="PTHR33545:SF9">
    <property type="entry name" value="UPF0750 MEMBRANE PROTEIN YITE"/>
    <property type="match status" value="1"/>
</dbReference>
<name>A0A0V8GIN2_9BACL</name>
<proteinExistence type="predicted"/>
<dbReference type="PIRSF" id="PIRSF006483">
    <property type="entry name" value="Membrane_protein_YitT"/>
    <property type="match status" value="1"/>
</dbReference>
<dbReference type="Pfam" id="PF10035">
    <property type="entry name" value="DUF2179"/>
    <property type="match status" value="1"/>
</dbReference>
<feature type="transmembrane region" description="Helical" evidence="6">
    <location>
        <begin position="12"/>
        <end position="31"/>
    </location>
</feature>
<evidence type="ECO:0000256" key="5">
    <source>
        <dbReference type="ARBA" id="ARBA00023136"/>
    </source>
</evidence>
<dbReference type="Gene3D" id="3.30.70.120">
    <property type="match status" value="1"/>
</dbReference>
<evidence type="ECO:0000259" key="7">
    <source>
        <dbReference type="Pfam" id="PF10035"/>
    </source>
</evidence>
<gene>
    <name evidence="8" type="ORF">AS033_01800</name>
</gene>
<comment type="subcellular location">
    <subcellularLocation>
        <location evidence="1">Cell membrane</location>
        <topology evidence="1">Multi-pass membrane protein</topology>
    </subcellularLocation>
</comment>
<keyword evidence="3 6" id="KW-0812">Transmembrane</keyword>
<dbReference type="InterPro" id="IPR051461">
    <property type="entry name" value="UPF0750_membrane"/>
</dbReference>
<feature type="transmembrane region" description="Helical" evidence="6">
    <location>
        <begin position="78"/>
        <end position="96"/>
    </location>
</feature>
<dbReference type="InterPro" id="IPR015867">
    <property type="entry name" value="N-reg_PII/ATP_PRibTrfase_C"/>
</dbReference>
<dbReference type="InterPro" id="IPR019264">
    <property type="entry name" value="DUF2179"/>
</dbReference>
<dbReference type="GO" id="GO:0005886">
    <property type="term" value="C:plasma membrane"/>
    <property type="evidence" value="ECO:0007669"/>
    <property type="project" value="UniProtKB-SubCell"/>
</dbReference>
<dbReference type="CDD" id="cd16380">
    <property type="entry name" value="YitT_C"/>
    <property type="match status" value="1"/>
</dbReference>
<comment type="caution">
    <text evidence="8">The sequence shown here is derived from an EMBL/GenBank/DDBJ whole genome shotgun (WGS) entry which is preliminary data.</text>
</comment>
<keyword evidence="4 6" id="KW-1133">Transmembrane helix</keyword>
<dbReference type="InterPro" id="IPR003740">
    <property type="entry name" value="YitT"/>
</dbReference>
<accession>A0A0V8GIN2</accession>
<dbReference type="Proteomes" id="UP000053797">
    <property type="component" value="Unassembled WGS sequence"/>
</dbReference>
<evidence type="ECO:0000256" key="3">
    <source>
        <dbReference type="ARBA" id="ARBA00022692"/>
    </source>
</evidence>
<evidence type="ECO:0000313" key="8">
    <source>
        <dbReference type="EMBL" id="KSU50133.1"/>
    </source>
</evidence>
<evidence type="ECO:0000313" key="9">
    <source>
        <dbReference type="Proteomes" id="UP000053797"/>
    </source>
</evidence>
<dbReference type="EMBL" id="LNQL01000001">
    <property type="protein sequence ID" value="KSU50133.1"/>
    <property type="molecule type" value="Genomic_DNA"/>
</dbReference>
<feature type="transmembrane region" description="Helical" evidence="6">
    <location>
        <begin position="51"/>
        <end position="71"/>
    </location>
</feature>
<dbReference type="AlphaFoldDB" id="A0A0V8GIN2"/>
<dbReference type="RefSeq" id="WP_058264662.1">
    <property type="nucleotide sequence ID" value="NZ_FMYN01000001.1"/>
</dbReference>
<evidence type="ECO:0000256" key="1">
    <source>
        <dbReference type="ARBA" id="ARBA00004651"/>
    </source>
</evidence>
<keyword evidence="5 6" id="KW-0472">Membrane</keyword>
<sequence>MISTRQEVVRDYAYLLIGSLFVASAFSLFLAPNQLASGGVSGLSIVLNDLFGISPGLFQLVANVVLLAIGWMILGMGFGVKSLVGSIFLPVVILVYERFDVPAATMNPMLAAIFGGAGVGIGLGLIFRGRASTGGMDLIAQILHRFTKLPLHLCIALLDGTIVISAATIFSLEIGLYALVALFITIKMIDVVQLGITNDKLAYIISDQREALVKEIFETLDRGATEIEAAGAFTRTRKPMLMVVVRQGEITTLKEIVKHIDPSAFLVVSEAHEVLGLGFTDDKRYRNVP</sequence>
<evidence type="ECO:0000256" key="6">
    <source>
        <dbReference type="SAM" id="Phobius"/>
    </source>
</evidence>
<evidence type="ECO:0000256" key="2">
    <source>
        <dbReference type="ARBA" id="ARBA00022475"/>
    </source>
</evidence>